<feature type="transmembrane region" description="Helical" evidence="1">
    <location>
        <begin position="92"/>
        <end position="113"/>
    </location>
</feature>
<gene>
    <name evidence="2" type="ORF">AKJ57_04650</name>
</gene>
<feature type="transmembrane region" description="Helical" evidence="1">
    <location>
        <begin position="133"/>
        <end position="155"/>
    </location>
</feature>
<reference evidence="2 3" key="1">
    <citation type="journal article" date="2016" name="Sci. Rep.">
        <title>Metabolic traits of an uncultured archaeal lineage -MSBL1- from brine pools of the Red Sea.</title>
        <authorList>
            <person name="Mwirichia R."/>
            <person name="Alam I."/>
            <person name="Rashid M."/>
            <person name="Vinu M."/>
            <person name="Ba-Alawi W."/>
            <person name="Anthony Kamau A."/>
            <person name="Kamanda Ngugi D."/>
            <person name="Goker M."/>
            <person name="Klenk H.P."/>
            <person name="Bajic V."/>
            <person name="Stingl U."/>
        </authorList>
    </citation>
    <scope>NUCLEOTIDE SEQUENCE [LARGE SCALE GENOMIC DNA]</scope>
    <source>
        <strain evidence="2">SCGC-AAA259A05</strain>
    </source>
</reference>
<accession>A0A133U6Y1</accession>
<dbReference type="Proteomes" id="UP000070163">
    <property type="component" value="Unassembled WGS sequence"/>
</dbReference>
<organism evidence="2 3">
    <name type="scientific">candidate division MSBL1 archaeon SCGC-AAA259A05</name>
    <dbReference type="NCBI Taxonomy" id="1698259"/>
    <lineage>
        <taxon>Archaea</taxon>
        <taxon>Methanobacteriati</taxon>
        <taxon>Methanobacteriota</taxon>
        <taxon>candidate division MSBL1</taxon>
    </lineage>
</organism>
<keyword evidence="1" id="KW-0812">Transmembrane</keyword>
<keyword evidence="3" id="KW-1185">Reference proteome</keyword>
<keyword evidence="1" id="KW-1133">Transmembrane helix</keyword>
<feature type="transmembrane region" description="Helical" evidence="1">
    <location>
        <begin position="26"/>
        <end position="45"/>
    </location>
</feature>
<protein>
    <submittedName>
        <fullName evidence="2">Uncharacterized protein</fullName>
    </submittedName>
</protein>
<evidence type="ECO:0000313" key="3">
    <source>
        <dbReference type="Proteomes" id="UP000070163"/>
    </source>
</evidence>
<evidence type="ECO:0000313" key="2">
    <source>
        <dbReference type="EMBL" id="KXA89953.1"/>
    </source>
</evidence>
<proteinExistence type="predicted"/>
<dbReference type="EMBL" id="LHXJ01000059">
    <property type="protein sequence ID" value="KXA89953.1"/>
    <property type="molecule type" value="Genomic_DNA"/>
</dbReference>
<keyword evidence="1" id="KW-0472">Membrane</keyword>
<evidence type="ECO:0000256" key="1">
    <source>
        <dbReference type="SAM" id="Phobius"/>
    </source>
</evidence>
<sequence length="167" mass="18404">MTDSEYEADFEKVERWGDLQKKIRKFAPGGIFLIVLGLSLPWVSWESQGDIPAGSIAGLEMLDGTLDPWMFLFCGFVATYLCLRKTGFLSNLFVTFLGLFAFLGGSLDVSAPWGFAPQKLSQAREIVDVGPGLYLEMFGGLLILGVGIALLFLGWRIKDETTPPPPY</sequence>
<name>A0A133U6Y1_9EURY</name>
<dbReference type="AlphaFoldDB" id="A0A133U6Y1"/>
<comment type="caution">
    <text evidence="2">The sequence shown here is derived from an EMBL/GenBank/DDBJ whole genome shotgun (WGS) entry which is preliminary data.</text>
</comment>
<feature type="transmembrane region" description="Helical" evidence="1">
    <location>
        <begin position="65"/>
        <end position="83"/>
    </location>
</feature>